<keyword evidence="3 6" id="KW-0812">Transmembrane</keyword>
<feature type="transmembrane region" description="Helical" evidence="6">
    <location>
        <begin position="81"/>
        <end position="100"/>
    </location>
</feature>
<evidence type="ECO:0000256" key="6">
    <source>
        <dbReference type="SAM" id="Phobius"/>
    </source>
</evidence>
<evidence type="ECO:0000256" key="2">
    <source>
        <dbReference type="ARBA" id="ARBA00022448"/>
    </source>
</evidence>
<feature type="domain" description="Major facilitator superfamily (MFS) profile" evidence="7">
    <location>
        <begin position="15"/>
        <end position="475"/>
    </location>
</feature>
<dbReference type="CDD" id="cd17321">
    <property type="entry name" value="MFS_MMR_MDR_like"/>
    <property type="match status" value="1"/>
</dbReference>
<feature type="transmembrane region" description="Helical" evidence="6">
    <location>
        <begin position="338"/>
        <end position="356"/>
    </location>
</feature>
<evidence type="ECO:0000313" key="8">
    <source>
        <dbReference type="EMBL" id="UUI68445.1"/>
    </source>
</evidence>
<feature type="transmembrane region" description="Helical" evidence="6">
    <location>
        <begin position="406"/>
        <end position="425"/>
    </location>
</feature>
<dbReference type="Gene3D" id="1.20.1720.10">
    <property type="entry name" value="Multidrug resistance protein D"/>
    <property type="match status" value="1"/>
</dbReference>
<feature type="transmembrane region" description="Helical" evidence="6">
    <location>
        <begin position="306"/>
        <end position="326"/>
    </location>
</feature>
<keyword evidence="4 6" id="KW-1133">Transmembrane helix</keyword>
<evidence type="ECO:0000256" key="3">
    <source>
        <dbReference type="ARBA" id="ARBA00022692"/>
    </source>
</evidence>
<feature type="transmembrane region" description="Helical" evidence="6">
    <location>
        <begin position="51"/>
        <end position="69"/>
    </location>
</feature>
<protein>
    <submittedName>
        <fullName evidence="8">MFS transporter</fullName>
    </submittedName>
</protein>
<proteinExistence type="predicted"/>
<evidence type="ECO:0000256" key="4">
    <source>
        <dbReference type="ARBA" id="ARBA00022989"/>
    </source>
</evidence>
<sequence length="493" mass="51619">MKSQHSGVSAAAWSTLFVVCLVSMLIGLNSSTVNVALPALTRHFNASHFEASWLVLSYMVASTACLLLFGRISDMVNQRMLYLGALAMYTACSLACGFAPTVEWLIGLRTVAALAGAVLLGNGATLIHSVFPKDSLGSAMGLYAASFPVASLIGPIAAGFVLEITDWRWIFWMNVPVGLIALSVGFFLLRRHRDRSEATGLDLPGNVLVIGLITLTTVGISMVSEFGWSSPFVYGSLLIALLLIPLLVLAERRSPFPVIDVATLRTHGVGLLLLAGFFLSAGRFPAIVLMSLYMQGPLGLRPVETAVLLLPMPIGSVLGSLCVGWLSRRRTARHISMIGAIVGQVGMMLLTVAVFGQTEWAIAAGLVLVGMGTGLFIGSNATSLLEATPDDSLGVVNGMRLAVQNTGNVLSLAIGLTLLTVGLSPAMGEAVLQASIPGDKVPPEIIAGFGWSLTLLCVLGLIGTAVSITAATRQPAPSRGVQVPVWSGVSETP</sequence>
<feature type="transmembrane region" description="Helical" evidence="6">
    <location>
        <begin position="271"/>
        <end position="294"/>
    </location>
</feature>
<feature type="transmembrane region" description="Helical" evidence="6">
    <location>
        <begin position="12"/>
        <end position="31"/>
    </location>
</feature>
<evidence type="ECO:0000259" key="7">
    <source>
        <dbReference type="PROSITE" id="PS50850"/>
    </source>
</evidence>
<feature type="transmembrane region" description="Helical" evidence="6">
    <location>
        <begin position="201"/>
        <end position="220"/>
    </location>
</feature>
<dbReference type="Proteomes" id="UP001315860">
    <property type="component" value="Chromosome"/>
</dbReference>
<dbReference type="SUPFAM" id="SSF103473">
    <property type="entry name" value="MFS general substrate transporter"/>
    <property type="match status" value="1"/>
</dbReference>
<comment type="subcellular location">
    <subcellularLocation>
        <location evidence="1">Cell membrane</location>
        <topology evidence="1">Multi-pass membrane protein</topology>
    </subcellularLocation>
</comment>
<feature type="transmembrane region" description="Helical" evidence="6">
    <location>
        <begin position="232"/>
        <end position="250"/>
    </location>
</feature>
<reference evidence="8 9" key="1">
    <citation type="submission" date="2022-07" db="EMBL/GenBank/DDBJ databases">
        <title>Novel species in genus Aeromicrobium.</title>
        <authorList>
            <person name="Ye L."/>
        </authorList>
    </citation>
    <scope>NUCLEOTIDE SEQUENCE [LARGE SCALE GENOMIC DNA]</scope>
    <source>
        <strain evidence="9">zg-Y50</strain>
    </source>
</reference>
<feature type="transmembrane region" description="Helical" evidence="6">
    <location>
        <begin position="445"/>
        <end position="470"/>
    </location>
</feature>
<evidence type="ECO:0000313" key="9">
    <source>
        <dbReference type="Proteomes" id="UP001315860"/>
    </source>
</evidence>
<keyword evidence="2" id="KW-0813">Transport</keyword>
<name>A0ABY5KEZ1_9ACTN</name>
<gene>
    <name evidence="8" type="ORF">NP095_14730</name>
</gene>
<dbReference type="RefSeq" id="WP_232418425.1">
    <property type="nucleotide sequence ID" value="NZ_CP101990.1"/>
</dbReference>
<feature type="transmembrane region" description="Helical" evidence="6">
    <location>
        <begin position="169"/>
        <end position="189"/>
    </location>
</feature>
<accession>A0ABY5KEZ1</accession>
<dbReference type="Pfam" id="PF07690">
    <property type="entry name" value="MFS_1"/>
    <property type="match status" value="2"/>
</dbReference>
<dbReference type="PANTHER" id="PTHR42718">
    <property type="entry name" value="MAJOR FACILITATOR SUPERFAMILY MULTIDRUG TRANSPORTER MFSC"/>
    <property type="match status" value="1"/>
</dbReference>
<evidence type="ECO:0000256" key="5">
    <source>
        <dbReference type="ARBA" id="ARBA00023136"/>
    </source>
</evidence>
<feature type="transmembrane region" description="Helical" evidence="6">
    <location>
        <begin position="142"/>
        <end position="163"/>
    </location>
</feature>
<keyword evidence="5 6" id="KW-0472">Membrane</keyword>
<feature type="transmembrane region" description="Helical" evidence="6">
    <location>
        <begin position="362"/>
        <end position="385"/>
    </location>
</feature>
<dbReference type="PANTHER" id="PTHR42718:SF9">
    <property type="entry name" value="MAJOR FACILITATOR SUPERFAMILY MULTIDRUG TRANSPORTER MFSC"/>
    <property type="match status" value="1"/>
</dbReference>
<evidence type="ECO:0000256" key="1">
    <source>
        <dbReference type="ARBA" id="ARBA00004651"/>
    </source>
</evidence>
<dbReference type="Gene3D" id="1.20.1250.20">
    <property type="entry name" value="MFS general substrate transporter like domains"/>
    <property type="match status" value="1"/>
</dbReference>
<dbReference type="PROSITE" id="PS50850">
    <property type="entry name" value="MFS"/>
    <property type="match status" value="1"/>
</dbReference>
<dbReference type="InterPro" id="IPR011701">
    <property type="entry name" value="MFS"/>
</dbReference>
<keyword evidence="9" id="KW-1185">Reference proteome</keyword>
<dbReference type="InterPro" id="IPR020846">
    <property type="entry name" value="MFS_dom"/>
</dbReference>
<feature type="transmembrane region" description="Helical" evidence="6">
    <location>
        <begin position="106"/>
        <end position="130"/>
    </location>
</feature>
<dbReference type="InterPro" id="IPR036259">
    <property type="entry name" value="MFS_trans_sf"/>
</dbReference>
<organism evidence="8 9">
    <name type="scientific">Aeromicrobium duanguangcaii</name>
    <dbReference type="NCBI Taxonomy" id="2968086"/>
    <lineage>
        <taxon>Bacteria</taxon>
        <taxon>Bacillati</taxon>
        <taxon>Actinomycetota</taxon>
        <taxon>Actinomycetes</taxon>
        <taxon>Propionibacteriales</taxon>
        <taxon>Nocardioidaceae</taxon>
        <taxon>Aeromicrobium</taxon>
    </lineage>
</organism>
<dbReference type="EMBL" id="CP101990">
    <property type="protein sequence ID" value="UUI68445.1"/>
    <property type="molecule type" value="Genomic_DNA"/>
</dbReference>